<organism evidence="2 3">
    <name type="scientific">Paenibacillus monticola</name>
    <dbReference type="NCBI Taxonomy" id="2666075"/>
    <lineage>
        <taxon>Bacteria</taxon>
        <taxon>Bacillati</taxon>
        <taxon>Bacillota</taxon>
        <taxon>Bacilli</taxon>
        <taxon>Bacillales</taxon>
        <taxon>Paenibacillaceae</taxon>
        <taxon>Paenibacillus</taxon>
    </lineage>
</organism>
<dbReference type="Proteomes" id="UP000463051">
    <property type="component" value="Unassembled WGS sequence"/>
</dbReference>
<evidence type="ECO:0000313" key="2">
    <source>
        <dbReference type="EMBL" id="MRN54035.1"/>
    </source>
</evidence>
<evidence type="ECO:0000313" key="3">
    <source>
        <dbReference type="Proteomes" id="UP000463051"/>
    </source>
</evidence>
<dbReference type="AlphaFoldDB" id="A0A7X2H5X1"/>
<gene>
    <name evidence="2" type="ORF">GJB61_13700</name>
</gene>
<name>A0A7X2H5X1_9BACL</name>
<proteinExistence type="predicted"/>
<comment type="caution">
    <text evidence="2">The sequence shown here is derived from an EMBL/GenBank/DDBJ whole genome shotgun (WGS) entry which is preliminary data.</text>
</comment>
<evidence type="ECO:0000256" key="1">
    <source>
        <dbReference type="SAM" id="MobiDB-lite"/>
    </source>
</evidence>
<dbReference type="RefSeq" id="WP_154119056.1">
    <property type="nucleotide sequence ID" value="NZ_WJXB01000004.1"/>
</dbReference>
<accession>A0A7X2H5X1</accession>
<protein>
    <recommendedName>
        <fullName evidence="4">DUF2564 family protein</fullName>
    </recommendedName>
</protein>
<sequence length="92" mass="10162">MKRYDTTLQDSSTAAQTKNSVNKLHDSVSQALSHPNEQTISQAENSLEHAEEAVRVAGRSLNDQGVEFAEQILDDEKTRLAALDKPDSPLNR</sequence>
<dbReference type="EMBL" id="WJXB01000004">
    <property type="protein sequence ID" value="MRN54035.1"/>
    <property type="molecule type" value="Genomic_DNA"/>
</dbReference>
<keyword evidence="3" id="KW-1185">Reference proteome</keyword>
<feature type="region of interest" description="Disordered" evidence="1">
    <location>
        <begin position="1"/>
        <end position="51"/>
    </location>
</feature>
<feature type="compositionally biased region" description="Polar residues" evidence="1">
    <location>
        <begin position="1"/>
        <end position="45"/>
    </location>
</feature>
<evidence type="ECO:0008006" key="4">
    <source>
        <dbReference type="Google" id="ProtNLM"/>
    </source>
</evidence>
<reference evidence="2 3" key="1">
    <citation type="submission" date="2019-11" db="EMBL/GenBank/DDBJ databases">
        <title>Paenibacillus monticola sp. nov., a novel PGPR strain isolated from mountain sample in China.</title>
        <authorList>
            <person name="Zhao Q."/>
            <person name="Li H.-P."/>
            <person name="Zhang J.-L."/>
        </authorList>
    </citation>
    <scope>NUCLEOTIDE SEQUENCE [LARGE SCALE GENOMIC DNA]</scope>
    <source>
        <strain evidence="2 3">LC-T2</strain>
    </source>
</reference>